<evidence type="ECO:0000313" key="1">
    <source>
        <dbReference type="EMBL" id="CAB4141958.1"/>
    </source>
</evidence>
<sequence>MRLPFAVMSYRHRSLPVSAQRLINWFCEKQPPGAKADLVLLPTPGLQRFVTVGDGPIRGFAEMAGNLYVVSGQQVFKVTSAGVATELTAPGNLISDGDAVTMAENGTQMVIVTPEDGKGWIATASSFAQITDADFPLASSVTFMDGFHIVSQKDSTRFYISALNNAASWDALDYASAEGSPDNMVRAIRVGLQVWLFGERSTEIWGNSGAADFPFERVSGAFVERGCIARDSVASQLGTVFWLGEDRVVYRSDGFQPVRVSTHAIEQAIAGYSVITDAVGSVYEQEGHIFYVLSFPTAGETFIYDLATQLWHERESEGYGIWRCVQSGNYGSVAVGGDAQDGRIYLINPTRADEDGVQIIRTATGNCFHSENKRVVFTRLSVEFEAGAGNTLEAQGTLGVVNQPRVAESGDVRITEAGDFRVTGRVPIDLPLSGTVMLSISDDGGRNWSSERWRDFGAVGETLRRVEWRRLGSARERVFRLQLSDPARTALIAVNVDATTAAH</sequence>
<proteinExistence type="predicted"/>
<dbReference type="EMBL" id="LR796402">
    <property type="protein sequence ID" value="CAB4141958.1"/>
    <property type="molecule type" value="Genomic_DNA"/>
</dbReference>
<evidence type="ECO:0008006" key="2">
    <source>
        <dbReference type="Google" id="ProtNLM"/>
    </source>
</evidence>
<protein>
    <recommendedName>
        <fullName evidence="2">Bacteriophage P22, Gp10, DNA-stabilising</fullName>
    </recommendedName>
</protein>
<gene>
    <name evidence="1" type="ORF">UFOVP421_49</name>
</gene>
<organism evidence="1">
    <name type="scientific">uncultured Caudovirales phage</name>
    <dbReference type="NCBI Taxonomy" id="2100421"/>
    <lineage>
        <taxon>Viruses</taxon>
        <taxon>Duplodnaviria</taxon>
        <taxon>Heunggongvirae</taxon>
        <taxon>Uroviricota</taxon>
        <taxon>Caudoviricetes</taxon>
        <taxon>Peduoviridae</taxon>
        <taxon>Maltschvirus</taxon>
        <taxon>Maltschvirus maltsch</taxon>
    </lineage>
</organism>
<name>A0A6J5M5D9_9CAUD</name>
<reference evidence="1" key="1">
    <citation type="submission" date="2020-04" db="EMBL/GenBank/DDBJ databases">
        <authorList>
            <person name="Chiriac C."/>
            <person name="Salcher M."/>
            <person name="Ghai R."/>
            <person name="Kavagutti S V."/>
        </authorList>
    </citation>
    <scope>NUCLEOTIDE SEQUENCE</scope>
</reference>
<accession>A0A6J5M5D9</accession>